<dbReference type="AlphaFoldDB" id="A0A6B2KS49"/>
<dbReference type="Pfam" id="PF07992">
    <property type="entry name" value="Pyr_redox_2"/>
    <property type="match status" value="1"/>
</dbReference>
<evidence type="ECO:0000256" key="2">
    <source>
        <dbReference type="ARBA" id="ARBA00022630"/>
    </source>
</evidence>
<keyword evidence="9" id="KW-1185">Reference proteome</keyword>
<dbReference type="GO" id="GO:0050660">
    <property type="term" value="F:flavin adenine dinucleotide binding"/>
    <property type="evidence" value="ECO:0007669"/>
    <property type="project" value="TreeGrafter"/>
</dbReference>
<feature type="binding site" evidence="5">
    <location>
        <position position="114"/>
    </location>
    <ligand>
        <name>FAD</name>
        <dbReference type="ChEBI" id="CHEBI:57692"/>
    </ligand>
</feature>
<proteinExistence type="inferred from homology"/>
<sequence>MLPPVEFVVLGGGLAGRRLACDLARLGQQGILIEYHAFGGATLNVACLPDAMLVRAARIARQIRRGEGCGVGLGDASVDLGRLFAAVGATVSAARSHDLALWPADRVELVIGQGRLIAPDRVEVALADGTFRRIRTRRVFIATGTTVATPDIPGLSGACPLTPRELFRLTRVPPQLVILGASFGGMAYAQAFAALGAEVTLLDEHERVARFEDTVFSDALAQQLRHEGVRLLTSTRVGGVSGLSGEGVTLSLEQGRQQFELDASDILLAGARQPLTRNIGLEAVGVRLDAHGCIVVDETLKSSVDGIYALGDVAAYPTPGHAVSDDARVALSLYGAPLRTTAGRVLPRIAFVDPEYARIGLSEAEARQAGVAVRVCRLPMHAVTRAWSEGELGGLMQAVLAEDDGRILGFAMLGIGAGDVTSAVQVAMHAGLPAAVLAELPLAHPTAAEALNVLFASGSWVRG</sequence>
<dbReference type="InterPro" id="IPR036188">
    <property type="entry name" value="FAD/NAD-bd_sf"/>
</dbReference>
<accession>A0A6B2KS49</accession>
<evidence type="ECO:0000256" key="4">
    <source>
        <dbReference type="PIRSR" id="PIRSR000350-2"/>
    </source>
</evidence>
<dbReference type="InterPro" id="IPR023753">
    <property type="entry name" value="FAD/NAD-binding_dom"/>
</dbReference>
<evidence type="ECO:0000259" key="7">
    <source>
        <dbReference type="Pfam" id="PF07992"/>
    </source>
</evidence>
<evidence type="ECO:0000313" key="9">
    <source>
        <dbReference type="Proteomes" id="UP000482578"/>
    </source>
</evidence>
<dbReference type="PANTHER" id="PTHR43014:SF2">
    <property type="entry name" value="MERCURIC REDUCTASE"/>
    <property type="match status" value="1"/>
</dbReference>
<dbReference type="PRINTS" id="PR00368">
    <property type="entry name" value="FADPNR"/>
</dbReference>
<dbReference type="InterPro" id="IPR004099">
    <property type="entry name" value="Pyr_nucl-diS_OxRdtase_dimer"/>
</dbReference>
<feature type="binding site" evidence="5">
    <location>
        <position position="312"/>
    </location>
    <ligand>
        <name>FAD</name>
        <dbReference type="ChEBI" id="CHEBI:57692"/>
    </ligand>
</feature>
<dbReference type="PANTHER" id="PTHR43014">
    <property type="entry name" value="MERCURIC REDUCTASE"/>
    <property type="match status" value="1"/>
</dbReference>
<feature type="domain" description="FAD/NAD(P)-binding" evidence="7">
    <location>
        <begin position="7"/>
        <end position="320"/>
    </location>
</feature>
<feature type="active site" description="Proton acceptor" evidence="4">
    <location>
        <position position="444"/>
    </location>
</feature>
<reference evidence="8 9" key="1">
    <citation type="submission" date="2020-02" db="EMBL/GenBank/DDBJ databases">
        <authorList>
            <person name="Yang Z."/>
        </authorList>
    </citation>
    <scope>NUCLEOTIDE SEQUENCE [LARGE SCALE GENOMIC DNA]</scope>
    <source>
        <strain evidence="8 9">HX-7-9</strain>
    </source>
</reference>
<evidence type="ECO:0000256" key="1">
    <source>
        <dbReference type="ARBA" id="ARBA00007532"/>
    </source>
</evidence>
<dbReference type="Pfam" id="PF02852">
    <property type="entry name" value="Pyr_redox_dim"/>
    <property type="match status" value="1"/>
</dbReference>
<dbReference type="SUPFAM" id="SSF51905">
    <property type="entry name" value="FAD/NAD(P)-binding domain"/>
    <property type="match status" value="1"/>
</dbReference>
<dbReference type="SUPFAM" id="SSF55424">
    <property type="entry name" value="FAD/NAD-linked reductases, dimerisation (C-terminal) domain"/>
    <property type="match status" value="1"/>
</dbReference>
<gene>
    <name evidence="8" type="ORF">GZH52_09720</name>
</gene>
<dbReference type="EMBL" id="JAAGAA010000007">
    <property type="protein sequence ID" value="NDV13076.1"/>
    <property type="molecule type" value="Genomic_DNA"/>
</dbReference>
<comment type="caution">
    <text evidence="8">The sequence shown here is derived from an EMBL/GenBank/DDBJ whole genome shotgun (WGS) entry which is preliminary data.</text>
</comment>
<keyword evidence="5" id="KW-0547">Nucleotide-binding</keyword>
<feature type="domain" description="Pyridine nucleotide-disulphide oxidoreductase dimerisation" evidence="6">
    <location>
        <begin position="347"/>
        <end position="452"/>
    </location>
</feature>
<evidence type="ECO:0000313" key="8">
    <source>
        <dbReference type="EMBL" id="NDV13076.1"/>
    </source>
</evidence>
<name>A0A6B2KS49_9NEIS</name>
<comment type="similarity">
    <text evidence="1">Belongs to the class-I pyridine nucleotide-disulfide oxidoreductase family.</text>
</comment>
<evidence type="ECO:0000256" key="5">
    <source>
        <dbReference type="PIRSR" id="PIRSR000350-3"/>
    </source>
</evidence>
<protein>
    <submittedName>
        <fullName evidence="8">FAD-dependent oxidoreductase</fullName>
    </submittedName>
</protein>
<dbReference type="InterPro" id="IPR001100">
    <property type="entry name" value="Pyr_nuc-diS_OxRdtase"/>
</dbReference>
<keyword evidence="2" id="KW-0285">Flavoprotein</keyword>
<dbReference type="RefSeq" id="WP_163316273.1">
    <property type="nucleotide sequence ID" value="NZ_JAAGAA010000007.1"/>
</dbReference>
<dbReference type="Proteomes" id="UP000482578">
    <property type="component" value="Unassembled WGS sequence"/>
</dbReference>
<dbReference type="PIRSF" id="PIRSF000350">
    <property type="entry name" value="Mercury_reductase_MerA"/>
    <property type="match status" value="1"/>
</dbReference>
<dbReference type="Gene3D" id="3.50.50.60">
    <property type="entry name" value="FAD/NAD(P)-binding domain"/>
    <property type="match status" value="2"/>
</dbReference>
<comment type="cofactor">
    <cofactor evidence="5">
        <name>FAD</name>
        <dbReference type="ChEBI" id="CHEBI:57692"/>
    </cofactor>
    <text evidence="5">Binds 1 FAD per subunit.</text>
</comment>
<dbReference type="Gene3D" id="3.30.390.30">
    <property type="match status" value="1"/>
</dbReference>
<evidence type="ECO:0000259" key="6">
    <source>
        <dbReference type="Pfam" id="PF02852"/>
    </source>
</evidence>
<keyword evidence="3 5" id="KW-0274">FAD</keyword>
<dbReference type="GO" id="GO:0003955">
    <property type="term" value="F:NAD(P)H dehydrogenase (quinone) activity"/>
    <property type="evidence" value="ECO:0007669"/>
    <property type="project" value="TreeGrafter"/>
</dbReference>
<dbReference type="InterPro" id="IPR016156">
    <property type="entry name" value="FAD/NAD-linked_Rdtase_dimer_sf"/>
</dbReference>
<organism evidence="8 9">
    <name type="scientific">Crenobacter caeni</name>
    <dbReference type="NCBI Taxonomy" id="2705474"/>
    <lineage>
        <taxon>Bacteria</taxon>
        <taxon>Pseudomonadati</taxon>
        <taxon>Pseudomonadota</taxon>
        <taxon>Betaproteobacteria</taxon>
        <taxon>Neisseriales</taxon>
        <taxon>Neisseriaceae</taxon>
        <taxon>Crenobacter</taxon>
    </lineage>
</organism>
<evidence type="ECO:0000256" key="3">
    <source>
        <dbReference type="ARBA" id="ARBA00022827"/>
    </source>
</evidence>
<dbReference type="PRINTS" id="PR00411">
    <property type="entry name" value="PNDRDTASEI"/>
</dbReference>